<name>X1JVF8_9ZZZZ</name>
<dbReference type="EMBL" id="BARU01036903">
    <property type="protein sequence ID" value="GAH82254.1"/>
    <property type="molecule type" value="Genomic_DNA"/>
</dbReference>
<feature type="region of interest" description="Disordered" evidence="1">
    <location>
        <begin position="1"/>
        <end position="47"/>
    </location>
</feature>
<accession>X1JVF8</accession>
<protein>
    <submittedName>
        <fullName evidence="2">Uncharacterized protein</fullName>
    </submittedName>
</protein>
<evidence type="ECO:0000313" key="2">
    <source>
        <dbReference type="EMBL" id="GAH82254.1"/>
    </source>
</evidence>
<evidence type="ECO:0000256" key="1">
    <source>
        <dbReference type="SAM" id="MobiDB-lite"/>
    </source>
</evidence>
<reference evidence="2" key="1">
    <citation type="journal article" date="2014" name="Front. Microbiol.">
        <title>High frequency of phylogenetically diverse reductive dehalogenase-homologous genes in deep subseafloor sedimentary metagenomes.</title>
        <authorList>
            <person name="Kawai M."/>
            <person name="Futagami T."/>
            <person name="Toyoda A."/>
            <person name="Takaki Y."/>
            <person name="Nishi S."/>
            <person name="Hori S."/>
            <person name="Arai W."/>
            <person name="Tsubouchi T."/>
            <person name="Morono Y."/>
            <person name="Uchiyama I."/>
            <person name="Ito T."/>
            <person name="Fujiyama A."/>
            <person name="Inagaki F."/>
            <person name="Takami H."/>
        </authorList>
    </citation>
    <scope>NUCLEOTIDE SEQUENCE</scope>
    <source>
        <strain evidence="2">Expedition CK06-06</strain>
    </source>
</reference>
<proteinExistence type="predicted"/>
<feature type="compositionally biased region" description="Basic and acidic residues" evidence="1">
    <location>
        <begin position="1"/>
        <end position="23"/>
    </location>
</feature>
<dbReference type="AlphaFoldDB" id="X1JVF8"/>
<comment type="caution">
    <text evidence="2">The sequence shown here is derived from an EMBL/GenBank/DDBJ whole genome shotgun (WGS) entry which is preliminary data.</text>
</comment>
<feature type="non-terminal residue" evidence="2">
    <location>
        <position position="96"/>
    </location>
</feature>
<organism evidence="2">
    <name type="scientific">marine sediment metagenome</name>
    <dbReference type="NCBI Taxonomy" id="412755"/>
    <lineage>
        <taxon>unclassified sequences</taxon>
        <taxon>metagenomes</taxon>
        <taxon>ecological metagenomes</taxon>
    </lineage>
</organism>
<sequence length="96" mass="10975">MKKKEDSKVPEFQSLEKEREYWESHGPLAEGHEGRINRSKPGQKRSSYLAVRLTGEELTQLRDIAARSGVGPSTFARLLLTSVIRERENLPKRVLT</sequence>
<gene>
    <name evidence="2" type="ORF">S03H2_57563</name>
</gene>